<reference evidence="2 3" key="1">
    <citation type="submission" date="2011-12" db="EMBL/GenBank/DDBJ databases">
        <title>Complete sequence of Mycobacterium rhodesiae NBB3.</title>
        <authorList>
            <consortium name="US DOE Joint Genome Institute"/>
            <person name="Lucas S."/>
            <person name="Han J."/>
            <person name="Lapidus A."/>
            <person name="Cheng J.-F."/>
            <person name="Goodwin L."/>
            <person name="Pitluck S."/>
            <person name="Peters L."/>
            <person name="Mikhailova N."/>
            <person name="Gu W."/>
            <person name="Detter J.C."/>
            <person name="Han C."/>
            <person name="Tapia R."/>
            <person name="Land M."/>
            <person name="Hauser L."/>
            <person name="Kyrpides N."/>
            <person name="Ivanova N."/>
            <person name="Pagani I."/>
            <person name="Mattes T."/>
            <person name="Holmes A."/>
            <person name="Rutledge P."/>
            <person name="Paulsen I."/>
            <person name="Coleman N."/>
            <person name="Woyke T."/>
        </authorList>
    </citation>
    <scope>NUCLEOTIDE SEQUENCE [LARGE SCALE GENOMIC DNA]</scope>
    <source>
        <strain evidence="2 3">NBB3</strain>
    </source>
</reference>
<dbReference type="AlphaFoldDB" id="G8RNA9"/>
<evidence type="ECO:0000313" key="3">
    <source>
        <dbReference type="Proteomes" id="UP000005442"/>
    </source>
</evidence>
<feature type="compositionally biased region" description="Pro residues" evidence="1">
    <location>
        <begin position="275"/>
        <end position="305"/>
    </location>
</feature>
<evidence type="ECO:0000313" key="2">
    <source>
        <dbReference type="EMBL" id="AEV71241.1"/>
    </source>
</evidence>
<dbReference type="EMBL" id="CP003169">
    <property type="protein sequence ID" value="AEV71241.1"/>
    <property type="molecule type" value="Genomic_DNA"/>
</dbReference>
<dbReference type="Proteomes" id="UP000005442">
    <property type="component" value="Chromosome"/>
</dbReference>
<dbReference type="RefSeq" id="WP_014209061.1">
    <property type="nucleotide sequence ID" value="NC_016604.1"/>
</dbReference>
<dbReference type="PATRIC" id="fig|710685.3.peg.607"/>
<dbReference type="STRING" id="710685.MycrhN_0603"/>
<name>G8RNA9_MYCRN</name>
<protein>
    <submittedName>
        <fullName evidence="2">Uncharacterized protein</fullName>
    </submittedName>
</protein>
<feature type="compositionally biased region" description="Pro residues" evidence="1">
    <location>
        <begin position="416"/>
        <end position="436"/>
    </location>
</feature>
<proteinExistence type="predicted"/>
<feature type="compositionally biased region" description="Gly residues" evidence="1">
    <location>
        <begin position="307"/>
        <end position="333"/>
    </location>
</feature>
<keyword evidence="3" id="KW-1185">Reference proteome</keyword>
<gene>
    <name evidence="2" type="ordered locus">MycrhN_0603</name>
</gene>
<dbReference type="eggNOG" id="ENOG5031D8I">
    <property type="taxonomic scope" value="Bacteria"/>
</dbReference>
<dbReference type="HOGENOM" id="CLU_047700_0_0_11"/>
<feature type="compositionally biased region" description="Low complexity" evidence="1">
    <location>
        <begin position="262"/>
        <end position="274"/>
    </location>
</feature>
<accession>G8RNA9</accession>
<evidence type="ECO:0000256" key="1">
    <source>
        <dbReference type="SAM" id="MobiDB-lite"/>
    </source>
</evidence>
<feature type="compositionally biased region" description="Acidic residues" evidence="1">
    <location>
        <begin position="344"/>
        <end position="388"/>
    </location>
</feature>
<feature type="region of interest" description="Disordered" evidence="1">
    <location>
        <begin position="249"/>
        <end position="452"/>
    </location>
</feature>
<feature type="compositionally biased region" description="Low complexity" evidence="1">
    <location>
        <begin position="389"/>
        <end position="399"/>
    </location>
</feature>
<organism evidence="2 3">
    <name type="scientific">Mycolicibacterium rhodesiae (strain NBB3)</name>
    <name type="common">Mycobacterium rhodesiae</name>
    <dbReference type="NCBI Taxonomy" id="710685"/>
    <lineage>
        <taxon>Bacteria</taxon>
        <taxon>Bacillati</taxon>
        <taxon>Actinomycetota</taxon>
        <taxon>Actinomycetes</taxon>
        <taxon>Mycobacteriales</taxon>
        <taxon>Mycobacteriaceae</taxon>
        <taxon>Mycolicibacterium</taxon>
    </lineage>
</organism>
<sequence>MFDAASRLAQGRPAADTLQDYVWACHLLGYQDPDLTLHASQLRDWYGSEDGIDLSALGADCETLRAAVATIEGAFARQDAQLALMSLAWQGPGAQASRDFLRRHSEVSSAAASAVRTAAESLTSLRDQLWHSVDAKVAATMVTQGRGARPEWQAAAQTVTSGAGDRATASELVDQEIKPFVANDIRSEWLTAIRSAIAAVTDAYDAAIAEVTSEVPVAFDVPGDVGPTWSAPLGDGVATEVADTRLAAAAPAPSGAPPPASDSPAGWSAWSGAPPAAPPLAAPPPPPLPAAPPVEPAAMAPPPLPSMGGGMPDVGSGLSGFGGQLGDMLGGLLGTSEDALSDLPESDGLDEPDELDKLDEDELDEDELEEDDDEPEEDVVEEDAEPAEAEPVADATVEPPADEPPVEPLPADVEPAPTPAPPPIEPLAAPMPPPAAGTPCEIAANELPQVGE</sequence>
<dbReference type="KEGG" id="mrh:MycrhN_0603"/>